<gene>
    <name evidence="4" type="ORF">SCD92_17240</name>
</gene>
<dbReference type="EC" id="3.-.-.-" evidence="4"/>
<dbReference type="PANTHER" id="PTHR34216">
    <property type="match status" value="1"/>
</dbReference>
<name>A0ABU4S3X6_9GAMM</name>
<organism evidence="4 5">
    <name type="scientific">Gilvimarinus gilvus</name>
    <dbReference type="NCBI Taxonomy" id="3058038"/>
    <lineage>
        <taxon>Bacteria</taxon>
        <taxon>Pseudomonadati</taxon>
        <taxon>Pseudomonadota</taxon>
        <taxon>Gammaproteobacteria</taxon>
        <taxon>Cellvibrionales</taxon>
        <taxon>Cellvibrionaceae</taxon>
        <taxon>Gilvimarinus</taxon>
    </lineage>
</organism>
<accession>A0ABU4S3X6</accession>
<evidence type="ECO:0000256" key="2">
    <source>
        <dbReference type="SAM" id="SignalP"/>
    </source>
</evidence>
<dbReference type="Proteomes" id="UP001273505">
    <property type="component" value="Unassembled WGS sequence"/>
</dbReference>
<dbReference type="InterPro" id="IPR011330">
    <property type="entry name" value="Glyco_hydro/deAcase_b/a-brl"/>
</dbReference>
<feature type="signal peptide" evidence="2">
    <location>
        <begin position="1"/>
        <end position="26"/>
    </location>
</feature>
<evidence type="ECO:0000256" key="1">
    <source>
        <dbReference type="ARBA" id="ARBA00022729"/>
    </source>
</evidence>
<evidence type="ECO:0000313" key="4">
    <source>
        <dbReference type="EMBL" id="MDX6851126.1"/>
    </source>
</evidence>
<dbReference type="InterPro" id="IPR051398">
    <property type="entry name" value="Polysacch_Deacetylase"/>
</dbReference>
<dbReference type="InterPro" id="IPR002509">
    <property type="entry name" value="NODB_dom"/>
</dbReference>
<keyword evidence="1 2" id="KW-0732">Signal</keyword>
<feature type="chain" id="PRO_5046826107" evidence="2">
    <location>
        <begin position="27"/>
        <end position="266"/>
    </location>
</feature>
<proteinExistence type="predicted"/>
<dbReference type="RefSeq" id="WP_302721691.1">
    <property type="nucleotide sequence ID" value="NZ_JAULRU010000371.1"/>
</dbReference>
<dbReference type="SUPFAM" id="SSF88713">
    <property type="entry name" value="Glycoside hydrolase/deacetylase"/>
    <property type="match status" value="1"/>
</dbReference>
<reference evidence="4 5" key="1">
    <citation type="submission" date="2023-11" db="EMBL/GenBank/DDBJ databases">
        <title>Gilvimarinus fulvus sp. nov., isolated from the surface of Kelp.</title>
        <authorList>
            <person name="Sun Y.Y."/>
            <person name="Gong Y."/>
            <person name="Du Z.J."/>
        </authorList>
    </citation>
    <scope>NUCLEOTIDE SEQUENCE [LARGE SCALE GENOMIC DNA]</scope>
    <source>
        <strain evidence="4 5">SDUM040013</strain>
    </source>
</reference>
<dbReference type="PROSITE" id="PS51677">
    <property type="entry name" value="NODB"/>
    <property type="match status" value="1"/>
</dbReference>
<keyword evidence="4" id="KW-0378">Hydrolase</keyword>
<dbReference type="PANTHER" id="PTHR34216:SF11">
    <property type="entry name" value="CHITOOLIGOSACCHARIDE DEACETYLASE"/>
    <property type="match status" value="1"/>
</dbReference>
<dbReference type="Pfam" id="PF01522">
    <property type="entry name" value="Polysacc_deac_1"/>
    <property type="match status" value="1"/>
</dbReference>
<dbReference type="EMBL" id="JAXAFO010000040">
    <property type="protein sequence ID" value="MDX6851126.1"/>
    <property type="molecule type" value="Genomic_DNA"/>
</dbReference>
<sequence length="266" mass="29185">MGASHRTLKHACLTLSLVVLSGVCNAENLWQGKRAAISLTYDDSLNVHLDKVVPALNRHDMKGTFYLTINVPPLAERLNEWRQVAEQGHELGNHTLFHPCNGQGAGREWVAAERDLSQWTAQRMVDNIKVANTTLQAIDGKTERTLAFPCGDTSAGGESYVDAIKPLFVGARGVHASYPTPDQVAQYNIAAHMINGQSIGQLQTMVDNAIANQGLLVFLFHGVGGEHGLNLDEPTHLKLLNYLSNKQSDLWIAPMVDIAQFIDQQE</sequence>
<dbReference type="GO" id="GO:0016787">
    <property type="term" value="F:hydrolase activity"/>
    <property type="evidence" value="ECO:0007669"/>
    <property type="project" value="UniProtKB-KW"/>
</dbReference>
<feature type="domain" description="NodB homology" evidence="3">
    <location>
        <begin position="35"/>
        <end position="266"/>
    </location>
</feature>
<comment type="caution">
    <text evidence="4">The sequence shown here is derived from an EMBL/GenBank/DDBJ whole genome shotgun (WGS) entry which is preliminary data.</text>
</comment>
<dbReference type="Gene3D" id="3.20.20.370">
    <property type="entry name" value="Glycoside hydrolase/deacetylase"/>
    <property type="match status" value="1"/>
</dbReference>
<evidence type="ECO:0000313" key="5">
    <source>
        <dbReference type="Proteomes" id="UP001273505"/>
    </source>
</evidence>
<evidence type="ECO:0000259" key="3">
    <source>
        <dbReference type="PROSITE" id="PS51677"/>
    </source>
</evidence>
<dbReference type="CDD" id="cd10967">
    <property type="entry name" value="CE4_GLA_like_6s"/>
    <property type="match status" value="1"/>
</dbReference>
<protein>
    <submittedName>
        <fullName evidence="4">Polysaccharide deacetylase family protein</fullName>
        <ecNumber evidence="4">3.-.-.-</ecNumber>
    </submittedName>
</protein>
<keyword evidence="5" id="KW-1185">Reference proteome</keyword>